<sequence>MRWFLGIGALLLIATVLEAGLIVYASYTLFAIAIGSRYLAREWVRSLEIEREPIESPIEVGQSIEVKIRLHNRGRWPIAWVLVEDLLPTLALRQRPTRLSMKGKRLRIAMIRAGKSITIKYRLHGEMRGFYQIGPLVAETGDLFGLHRRHRLLGRPQYLQVNPPIRPLPNYDFASERPVGEVQLAHWLFEDPTRTAGVRPYRLGDPLQRVHWRATARTGSLHSRIYEPTTLAGATLLLDFHADGYHQRGEPYRSELAVIVTVALANAVQELGQQVGLVSNGRDAADRLRQEQAPSPVDGEATRDSVRQNVQMDEANDRLRPVHVETRRGIEVFANIRDYLARLELADSLALPQLVMEMLPRMPRDATVLAVLPQVPVESAVALGLIRRQGFAVSVILIGLSEDERAVAQGRLISEGVRDVRSINRESELALLGKNLLEPGENPYGIETALI</sequence>
<dbReference type="Proteomes" id="UP000464378">
    <property type="component" value="Chromosome"/>
</dbReference>
<protein>
    <recommendedName>
        <fullName evidence="1">DUF58 domain-containing protein</fullName>
    </recommendedName>
</protein>
<name>A0A6C2YR49_9BACT</name>
<organism evidence="2">
    <name type="scientific">Tuwongella immobilis</name>
    <dbReference type="NCBI Taxonomy" id="692036"/>
    <lineage>
        <taxon>Bacteria</taxon>
        <taxon>Pseudomonadati</taxon>
        <taxon>Planctomycetota</taxon>
        <taxon>Planctomycetia</taxon>
        <taxon>Gemmatales</taxon>
        <taxon>Gemmataceae</taxon>
        <taxon>Tuwongella</taxon>
    </lineage>
</organism>
<dbReference type="EMBL" id="LR586016">
    <property type="protein sequence ID" value="VIP03352.1"/>
    <property type="molecule type" value="Genomic_DNA"/>
</dbReference>
<feature type="domain" description="DUF58" evidence="1">
    <location>
        <begin position="198"/>
        <end position="287"/>
    </location>
</feature>
<dbReference type="InterPro" id="IPR002881">
    <property type="entry name" value="DUF58"/>
</dbReference>
<proteinExistence type="predicted"/>
<dbReference type="EMBL" id="LR593887">
    <property type="protein sequence ID" value="VTS04076.1"/>
    <property type="molecule type" value="Genomic_DNA"/>
</dbReference>
<dbReference type="PANTHER" id="PTHR34351:SF2">
    <property type="entry name" value="DUF58 DOMAIN-CONTAINING PROTEIN"/>
    <property type="match status" value="1"/>
</dbReference>
<accession>A0A6C2YR49</accession>
<reference evidence="2" key="1">
    <citation type="submission" date="2019-04" db="EMBL/GenBank/DDBJ databases">
        <authorList>
            <consortium name="Science for Life Laboratories"/>
        </authorList>
    </citation>
    <scope>NUCLEOTIDE SEQUENCE</scope>
    <source>
        <strain evidence="2">MBLW1</strain>
    </source>
</reference>
<dbReference type="PANTHER" id="PTHR34351">
    <property type="entry name" value="SLR1927 PROTEIN-RELATED"/>
    <property type="match status" value="1"/>
</dbReference>
<evidence type="ECO:0000259" key="1">
    <source>
        <dbReference type="Pfam" id="PF01882"/>
    </source>
</evidence>
<dbReference type="KEGG" id="tim:GMBLW1_06080"/>
<gene>
    <name evidence="2" type="ORF">GMBLW1_06080</name>
</gene>
<dbReference type="RefSeq" id="WP_162658432.1">
    <property type="nucleotide sequence ID" value="NZ_LR593887.1"/>
</dbReference>
<keyword evidence="3" id="KW-1185">Reference proteome</keyword>
<evidence type="ECO:0000313" key="2">
    <source>
        <dbReference type="EMBL" id="VIP03352.1"/>
    </source>
</evidence>
<dbReference type="AlphaFoldDB" id="A0A6C2YR49"/>
<evidence type="ECO:0000313" key="3">
    <source>
        <dbReference type="Proteomes" id="UP000464378"/>
    </source>
</evidence>
<dbReference type="Pfam" id="PF01882">
    <property type="entry name" value="DUF58"/>
    <property type="match status" value="1"/>
</dbReference>
<dbReference type="InParanoid" id="A0A6C2YR49"/>